<evidence type="ECO:0000256" key="4">
    <source>
        <dbReference type="ARBA" id="ARBA00011962"/>
    </source>
</evidence>
<evidence type="ECO:0000256" key="7">
    <source>
        <dbReference type="ARBA" id="ARBA00022679"/>
    </source>
</evidence>
<evidence type="ECO:0000256" key="13">
    <source>
        <dbReference type="ARBA" id="ARBA00031251"/>
    </source>
</evidence>
<accession>A0AAJ5W496</accession>
<dbReference type="GO" id="GO:0005524">
    <property type="term" value="F:ATP binding"/>
    <property type="evidence" value="ECO:0007669"/>
    <property type="project" value="UniProtKB-KW"/>
</dbReference>
<reference evidence="17" key="1">
    <citation type="submission" date="2023-03" db="EMBL/GenBank/DDBJ databases">
        <title>Andean soil-derived lignocellulolytic bacterial consortium as a source of novel taxa and putative plastic-active enzymes.</title>
        <authorList>
            <person name="Diaz-Garcia L."/>
            <person name="Chuvochina M."/>
            <person name="Feuerriegel G."/>
            <person name="Bunk B."/>
            <person name="Sproer C."/>
            <person name="Streit W.R."/>
            <person name="Rodriguez L.M."/>
            <person name="Overmann J."/>
            <person name="Jimenez D.J."/>
        </authorList>
    </citation>
    <scope>NUCLEOTIDE SEQUENCE</scope>
    <source>
        <strain evidence="17">MAG 4610</strain>
    </source>
</reference>
<dbReference type="Gene3D" id="3.90.1200.10">
    <property type="match status" value="1"/>
</dbReference>
<dbReference type="EC" id="2.7.1.175" evidence="4"/>
<feature type="domain" description="Aminoglycoside phosphotransferase" evidence="15">
    <location>
        <begin position="125"/>
        <end position="354"/>
    </location>
</feature>
<evidence type="ECO:0000259" key="16">
    <source>
        <dbReference type="Pfam" id="PF18085"/>
    </source>
</evidence>
<evidence type="ECO:0000256" key="2">
    <source>
        <dbReference type="ARBA" id="ARBA00006219"/>
    </source>
</evidence>
<comment type="subunit">
    <text evidence="3">Monomer.</text>
</comment>
<dbReference type="InterPro" id="IPR040999">
    <property type="entry name" value="Mak_N_cap"/>
</dbReference>
<dbReference type="SUPFAM" id="SSF56112">
    <property type="entry name" value="Protein kinase-like (PK-like)"/>
    <property type="match status" value="1"/>
</dbReference>
<comment type="similarity">
    <text evidence="2">Belongs to the aminoglycoside phosphotransferase family.</text>
</comment>
<evidence type="ECO:0000256" key="5">
    <source>
        <dbReference type="ARBA" id="ARBA00013882"/>
    </source>
</evidence>
<dbReference type="InterPro" id="IPR002575">
    <property type="entry name" value="Aminoglycoside_PTrfase"/>
</dbReference>
<dbReference type="AlphaFoldDB" id="A0AAJ5W496"/>
<name>A0AAJ5W496_9MICO</name>
<dbReference type="GO" id="GO:0005978">
    <property type="term" value="P:glycogen biosynthetic process"/>
    <property type="evidence" value="ECO:0007669"/>
    <property type="project" value="UniProtKB-KW"/>
</dbReference>
<dbReference type="EMBL" id="CP119321">
    <property type="protein sequence ID" value="WEK14654.1"/>
    <property type="molecule type" value="Genomic_DNA"/>
</dbReference>
<protein>
    <recommendedName>
        <fullName evidence="5">Maltokinase</fullName>
        <ecNumber evidence="4">2.7.1.175</ecNumber>
    </recommendedName>
    <alternativeName>
        <fullName evidence="13">Maltose-1-phosphate synthase</fullName>
    </alternativeName>
</protein>
<evidence type="ECO:0000313" key="17">
    <source>
        <dbReference type="EMBL" id="WEK14654.1"/>
    </source>
</evidence>
<keyword evidence="7" id="KW-0808">Transferase</keyword>
<evidence type="ECO:0000259" key="15">
    <source>
        <dbReference type="Pfam" id="PF01636"/>
    </source>
</evidence>
<keyword evidence="10" id="KW-0067">ATP-binding</keyword>
<keyword evidence="9" id="KW-0418">Kinase</keyword>
<keyword evidence="6" id="KW-0321">Glycogen metabolism</keyword>
<evidence type="ECO:0000256" key="9">
    <source>
        <dbReference type="ARBA" id="ARBA00022777"/>
    </source>
</evidence>
<comment type="pathway">
    <text evidence="1">Glycan biosynthesis; glycogen biosynthesis.</text>
</comment>
<evidence type="ECO:0000256" key="8">
    <source>
        <dbReference type="ARBA" id="ARBA00022741"/>
    </source>
</evidence>
<keyword evidence="8" id="KW-0547">Nucleotide-binding</keyword>
<feature type="domain" description="Maltokinase N-terminal cap" evidence="16">
    <location>
        <begin position="11"/>
        <end position="93"/>
    </location>
</feature>
<evidence type="ECO:0000256" key="3">
    <source>
        <dbReference type="ARBA" id="ARBA00011245"/>
    </source>
</evidence>
<evidence type="ECO:0000256" key="12">
    <source>
        <dbReference type="ARBA" id="ARBA00023277"/>
    </source>
</evidence>
<keyword evidence="12" id="KW-0119">Carbohydrate metabolism</keyword>
<dbReference type="InterPro" id="IPR011009">
    <property type="entry name" value="Kinase-like_dom_sf"/>
</dbReference>
<evidence type="ECO:0000256" key="6">
    <source>
        <dbReference type="ARBA" id="ARBA00022600"/>
    </source>
</evidence>
<evidence type="ECO:0000313" key="18">
    <source>
        <dbReference type="Proteomes" id="UP001213972"/>
    </source>
</evidence>
<evidence type="ECO:0000256" key="11">
    <source>
        <dbReference type="ARBA" id="ARBA00023056"/>
    </source>
</evidence>
<dbReference type="GO" id="GO:0016301">
    <property type="term" value="F:kinase activity"/>
    <property type="evidence" value="ECO:0007669"/>
    <property type="project" value="UniProtKB-KW"/>
</dbReference>
<dbReference type="Pfam" id="PF01636">
    <property type="entry name" value="APH"/>
    <property type="match status" value="1"/>
</dbReference>
<dbReference type="Proteomes" id="UP001213972">
    <property type="component" value="Chromosome"/>
</dbReference>
<organism evidence="17 18">
    <name type="scientific">Candidatus Microbacterium phytovorans</name>
    <dbReference type="NCBI Taxonomy" id="3121374"/>
    <lineage>
        <taxon>Bacteria</taxon>
        <taxon>Bacillati</taxon>
        <taxon>Actinomycetota</taxon>
        <taxon>Actinomycetes</taxon>
        <taxon>Micrococcales</taxon>
        <taxon>Microbacteriaceae</taxon>
        <taxon>Microbacterium</taxon>
    </lineage>
</organism>
<keyword evidence="11" id="KW-0320">Glycogen biosynthesis</keyword>
<evidence type="ECO:0000256" key="10">
    <source>
        <dbReference type="ARBA" id="ARBA00022840"/>
    </source>
</evidence>
<comment type="catalytic activity">
    <reaction evidence="14">
        <text>D-maltose + ATP = alpha-maltose 1-phosphate + ADP + H(+)</text>
        <dbReference type="Rhea" id="RHEA:31915"/>
        <dbReference type="ChEBI" id="CHEBI:15378"/>
        <dbReference type="ChEBI" id="CHEBI:17306"/>
        <dbReference type="ChEBI" id="CHEBI:30616"/>
        <dbReference type="ChEBI" id="CHEBI:63576"/>
        <dbReference type="ChEBI" id="CHEBI:456216"/>
        <dbReference type="EC" id="2.7.1.175"/>
    </reaction>
</comment>
<proteinExistence type="inferred from homology"/>
<gene>
    <name evidence="17" type="ORF">P0Y48_05480</name>
</gene>
<sequence length="447" mass="48105">MDSTLACLVEWMPRQRWYSSKGRSPLLRLLTTHEWPSDDPSARVRTLIVADEGAAVTVVYQVPLVLRTVPPSDAAAIVGTTEDGIVLIDGPRDVAYTAALWRALDATRGESTSAADPHAPVPRARVLTGEQSNTSVIFELEGAPPVICKVFRQLHPGINPDIELQTALAESGSRHVPRARGAVAASWASPDGSGPTEGSLAFAQEFLPDVADAWRVARQAAESGESFAASAHALGAATADVHLSLARVLPTAAADPQAREAIGAAWRRRLDIATSEVPALTRHRDTIAAVYARAHDAVWEPLQRIHGDYHLGQVLHAQGRGWILLDFEGEPMRPMSERRRPDSPLRDIAGMLRSFDYVAGSLSTGGGTPPPNPAWAEEARRAFLSGYEARSGHPATGPLLDAFELDKAVYEAIYESRNRPEWLDIPLAAIDRLVARGATVSPPATSE</sequence>
<evidence type="ECO:0000256" key="1">
    <source>
        <dbReference type="ARBA" id="ARBA00004964"/>
    </source>
</evidence>
<evidence type="ECO:0000256" key="14">
    <source>
        <dbReference type="ARBA" id="ARBA00049067"/>
    </source>
</evidence>
<dbReference type="Pfam" id="PF18085">
    <property type="entry name" value="Mak_N_cap"/>
    <property type="match status" value="1"/>
</dbReference>